<dbReference type="Pfam" id="PF25994">
    <property type="entry name" value="HH_AprE"/>
    <property type="match status" value="1"/>
</dbReference>
<dbReference type="Pfam" id="PF26002">
    <property type="entry name" value="Beta-barrel_AprE"/>
    <property type="match status" value="1"/>
</dbReference>
<evidence type="ECO:0000259" key="11">
    <source>
        <dbReference type="Pfam" id="PF25994"/>
    </source>
</evidence>
<reference evidence="13 14" key="1">
    <citation type="submission" date="2016-08" db="EMBL/GenBank/DDBJ databases">
        <title>Draft genome of Amylibacter sp. strain 4G11.</title>
        <authorList>
            <person name="Wong S.-K."/>
            <person name="Hamasaki K."/>
            <person name="Yoshizawa S."/>
        </authorList>
    </citation>
    <scope>NUCLEOTIDE SEQUENCE [LARGE SCALE GENOMIC DNA]</scope>
    <source>
        <strain evidence="13 14">4G11</strain>
    </source>
</reference>
<dbReference type="Gene3D" id="2.40.50.100">
    <property type="match status" value="1"/>
</dbReference>
<feature type="coiled-coil region" evidence="10">
    <location>
        <begin position="154"/>
        <end position="233"/>
    </location>
</feature>
<evidence type="ECO:0000259" key="12">
    <source>
        <dbReference type="Pfam" id="PF26002"/>
    </source>
</evidence>
<sequence>MSNPVDNAPNWSAKKPVFAGFLAVLILIVGLGVWGNVTKIAGAIVASGLIQVESFRQIVQHPEGGVVGEINVKDGDRVDAGEVLIRFDDRFLNSQIALIESQLAEVSARKARLIAMQDEEETISFPTALLEQAKLKPEVNDIVEGQRRLFFAQRESIQKEEQQLEERKGQIKIQIGGTEAQLASTEKQIEFVELELKDQQDLLAKGLAQATRVLSLQRELARLQGTVGELQSAIAGGAAQVIETDIQILRLGTSQREQAISELREMEVRELEFIDQLFSARETLARLDVRAPVAGVVYGMQVFALRSVVRAADPIMYIIPQDQPFVIQSKVEAIHVDQVHIGQEAALRFSTFDLRTTPEIYGTVARVSADVFQDEITGVSYYSADILPKEGELEKLGDVELLPGMPVEAFIKTDERTPASYLIKPLADYFNRAFRES</sequence>
<dbReference type="RefSeq" id="WP_099594670.1">
    <property type="nucleotide sequence ID" value="NZ_MDGM01000015.1"/>
</dbReference>
<evidence type="ECO:0000256" key="9">
    <source>
        <dbReference type="RuleBase" id="RU365093"/>
    </source>
</evidence>
<evidence type="ECO:0000313" key="13">
    <source>
        <dbReference type="EMBL" id="PIB22891.1"/>
    </source>
</evidence>
<dbReference type="AlphaFoldDB" id="A0A2G5K065"/>
<keyword evidence="7 9" id="KW-1133">Transmembrane helix</keyword>
<name>A0A2G5K065_9RHOB</name>
<dbReference type="NCBIfam" id="TIGR01843">
    <property type="entry name" value="type_I_hlyD"/>
    <property type="match status" value="1"/>
</dbReference>
<comment type="caution">
    <text evidence="13">The sequence shown here is derived from an EMBL/GenBank/DDBJ whole genome shotgun (WGS) entry which is preliminary data.</text>
</comment>
<keyword evidence="6 9" id="KW-0812">Transmembrane</keyword>
<keyword evidence="4 9" id="KW-1003">Cell membrane</keyword>
<keyword evidence="5 9" id="KW-0997">Cell inner membrane</keyword>
<evidence type="ECO:0000256" key="8">
    <source>
        <dbReference type="ARBA" id="ARBA00023136"/>
    </source>
</evidence>
<evidence type="ECO:0000256" key="2">
    <source>
        <dbReference type="ARBA" id="ARBA00009477"/>
    </source>
</evidence>
<dbReference type="EMBL" id="MDGM01000015">
    <property type="protein sequence ID" value="PIB22891.1"/>
    <property type="molecule type" value="Genomic_DNA"/>
</dbReference>
<feature type="domain" description="AprE-like long alpha-helical hairpin" evidence="11">
    <location>
        <begin position="94"/>
        <end position="281"/>
    </location>
</feature>
<gene>
    <name evidence="13" type="ORF">BFP76_10215</name>
</gene>
<evidence type="ECO:0000256" key="3">
    <source>
        <dbReference type="ARBA" id="ARBA00022448"/>
    </source>
</evidence>
<keyword evidence="14" id="KW-1185">Reference proteome</keyword>
<feature type="transmembrane region" description="Helical" evidence="9">
    <location>
        <begin position="17"/>
        <end position="37"/>
    </location>
</feature>
<protein>
    <recommendedName>
        <fullName evidence="9">Membrane fusion protein (MFP) family protein</fullName>
    </recommendedName>
</protein>
<dbReference type="PANTHER" id="PTHR30386:SF17">
    <property type="entry name" value="ALKALINE PROTEASE SECRETION PROTEIN APRE"/>
    <property type="match status" value="1"/>
</dbReference>
<proteinExistence type="inferred from homology"/>
<keyword evidence="3 9" id="KW-0813">Transport</keyword>
<dbReference type="InterPro" id="IPR058982">
    <property type="entry name" value="Beta-barrel_AprE"/>
</dbReference>
<accession>A0A2G5K065</accession>
<evidence type="ECO:0000313" key="14">
    <source>
        <dbReference type="Proteomes" id="UP000231516"/>
    </source>
</evidence>
<dbReference type="GO" id="GO:0015031">
    <property type="term" value="P:protein transport"/>
    <property type="evidence" value="ECO:0007669"/>
    <property type="project" value="InterPro"/>
</dbReference>
<evidence type="ECO:0000256" key="5">
    <source>
        <dbReference type="ARBA" id="ARBA00022519"/>
    </source>
</evidence>
<keyword evidence="10" id="KW-0175">Coiled coil</keyword>
<dbReference type="GO" id="GO:0005886">
    <property type="term" value="C:plasma membrane"/>
    <property type="evidence" value="ECO:0007669"/>
    <property type="project" value="UniProtKB-SubCell"/>
</dbReference>
<organism evidence="13 14">
    <name type="scientific">Paramylibacter kogurei</name>
    <dbReference type="NCBI Taxonomy" id="1889778"/>
    <lineage>
        <taxon>Bacteria</taxon>
        <taxon>Pseudomonadati</taxon>
        <taxon>Pseudomonadota</taxon>
        <taxon>Alphaproteobacteria</taxon>
        <taxon>Rhodobacterales</taxon>
        <taxon>Paracoccaceae</taxon>
        <taxon>Paramylibacter</taxon>
    </lineage>
</organism>
<dbReference type="PANTHER" id="PTHR30386">
    <property type="entry name" value="MEMBRANE FUSION SUBUNIT OF EMRAB-TOLC MULTIDRUG EFFLUX PUMP"/>
    <property type="match status" value="1"/>
</dbReference>
<evidence type="ECO:0000256" key="10">
    <source>
        <dbReference type="SAM" id="Coils"/>
    </source>
</evidence>
<dbReference type="InterPro" id="IPR050739">
    <property type="entry name" value="MFP"/>
</dbReference>
<dbReference type="Proteomes" id="UP000231516">
    <property type="component" value="Unassembled WGS sequence"/>
</dbReference>
<dbReference type="InterPro" id="IPR058781">
    <property type="entry name" value="HH_AprE-like"/>
</dbReference>
<dbReference type="Gene3D" id="2.40.30.170">
    <property type="match status" value="1"/>
</dbReference>
<feature type="domain" description="AprE-like beta-barrel" evidence="12">
    <location>
        <begin position="326"/>
        <end position="413"/>
    </location>
</feature>
<dbReference type="OrthoDB" id="9810980at2"/>
<comment type="subcellular location">
    <subcellularLocation>
        <location evidence="1 9">Cell inner membrane</location>
        <topology evidence="1 9">Single-pass membrane protein</topology>
    </subcellularLocation>
</comment>
<keyword evidence="8 9" id="KW-0472">Membrane</keyword>
<dbReference type="PRINTS" id="PR01490">
    <property type="entry name" value="RTXTOXIND"/>
</dbReference>
<evidence type="ECO:0000256" key="1">
    <source>
        <dbReference type="ARBA" id="ARBA00004377"/>
    </source>
</evidence>
<evidence type="ECO:0000256" key="4">
    <source>
        <dbReference type="ARBA" id="ARBA00022475"/>
    </source>
</evidence>
<evidence type="ECO:0000256" key="7">
    <source>
        <dbReference type="ARBA" id="ARBA00022989"/>
    </source>
</evidence>
<comment type="similarity">
    <text evidence="2 9">Belongs to the membrane fusion protein (MFP) (TC 8.A.1) family.</text>
</comment>
<dbReference type="InterPro" id="IPR010129">
    <property type="entry name" value="T1SS_HlyD"/>
</dbReference>
<evidence type="ECO:0000256" key="6">
    <source>
        <dbReference type="ARBA" id="ARBA00022692"/>
    </source>
</evidence>